<dbReference type="SUPFAM" id="SSF56219">
    <property type="entry name" value="DNase I-like"/>
    <property type="match status" value="1"/>
</dbReference>
<accession>A0AAV3QDM6</accession>
<dbReference type="AlphaFoldDB" id="A0AAV3QDM6"/>
<protein>
    <recommendedName>
        <fullName evidence="3">Endonuclease/exonuclease/phosphatase domain-containing protein</fullName>
    </recommendedName>
</protein>
<dbReference type="Proteomes" id="UP001454036">
    <property type="component" value="Unassembled WGS sequence"/>
</dbReference>
<dbReference type="InterPro" id="IPR036691">
    <property type="entry name" value="Endo/exonu/phosph_ase_sf"/>
</dbReference>
<sequence>MNSYLPRWSFIHNIVSAAVGRIIIAWDPSVFTSTSVLSSSQHILCRACHPVLSTFYLSCVYGYNDVQGRQELWKPLVDNKVENEPRIIAGDFNPVRSRAQSNYVPDATLAAEFNDCVDRIDVIELAGHGCVFTWCANWSTGECCLRKLDHTFYHYALSIHVEQEVVEGPRPFRYNTFWQSHLAYKDTVSEAWSQRVEGSRLEVLLEKFKSVKVGMSQLNKLAFSDIEGRV</sequence>
<keyword evidence="2" id="KW-1185">Reference proteome</keyword>
<evidence type="ECO:0000313" key="1">
    <source>
        <dbReference type="EMBL" id="GAA0161046.1"/>
    </source>
</evidence>
<dbReference type="Gene3D" id="3.60.10.10">
    <property type="entry name" value="Endonuclease/exonuclease/phosphatase"/>
    <property type="match status" value="1"/>
</dbReference>
<name>A0AAV3QDM6_LITER</name>
<evidence type="ECO:0008006" key="3">
    <source>
        <dbReference type="Google" id="ProtNLM"/>
    </source>
</evidence>
<proteinExistence type="predicted"/>
<evidence type="ECO:0000313" key="2">
    <source>
        <dbReference type="Proteomes" id="UP001454036"/>
    </source>
</evidence>
<reference evidence="1 2" key="1">
    <citation type="submission" date="2024-01" db="EMBL/GenBank/DDBJ databases">
        <title>The complete chloroplast genome sequence of Lithospermum erythrorhizon: insights into the phylogenetic relationship among Boraginaceae species and the maternal lineages of purple gromwells.</title>
        <authorList>
            <person name="Okada T."/>
            <person name="Watanabe K."/>
        </authorList>
    </citation>
    <scope>NUCLEOTIDE SEQUENCE [LARGE SCALE GENOMIC DNA]</scope>
</reference>
<dbReference type="EMBL" id="BAABME010004064">
    <property type="protein sequence ID" value="GAA0161046.1"/>
    <property type="molecule type" value="Genomic_DNA"/>
</dbReference>
<comment type="caution">
    <text evidence="1">The sequence shown here is derived from an EMBL/GenBank/DDBJ whole genome shotgun (WGS) entry which is preliminary data.</text>
</comment>
<organism evidence="1 2">
    <name type="scientific">Lithospermum erythrorhizon</name>
    <name type="common">Purple gromwell</name>
    <name type="synonym">Lithospermum officinale var. erythrorhizon</name>
    <dbReference type="NCBI Taxonomy" id="34254"/>
    <lineage>
        <taxon>Eukaryota</taxon>
        <taxon>Viridiplantae</taxon>
        <taxon>Streptophyta</taxon>
        <taxon>Embryophyta</taxon>
        <taxon>Tracheophyta</taxon>
        <taxon>Spermatophyta</taxon>
        <taxon>Magnoliopsida</taxon>
        <taxon>eudicotyledons</taxon>
        <taxon>Gunneridae</taxon>
        <taxon>Pentapetalae</taxon>
        <taxon>asterids</taxon>
        <taxon>lamiids</taxon>
        <taxon>Boraginales</taxon>
        <taxon>Boraginaceae</taxon>
        <taxon>Boraginoideae</taxon>
        <taxon>Lithospermeae</taxon>
        <taxon>Lithospermum</taxon>
    </lineage>
</organism>
<gene>
    <name evidence="1" type="ORF">LIER_17455</name>
</gene>